<evidence type="ECO:0000256" key="2">
    <source>
        <dbReference type="ARBA" id="ARBA00022730"/>
    </source>
</evidence>
<dbReference type="EMBL" id="CP104778">
    <property type="protein sequence ID" value="WPC22331.1"/>
    <property type="molecule type" value="Genomic_DNA"/>
</dbReference>
<evidence type="ECO:0000313" key="8">
    <source>
        <dbReference type="EMBL" id="WPC22331.1"/>
    </source>
</evidence>
<evidence type="ECO:0000256" key="3">
    <source>
        <dbReference type="ARBA" id="ARBA00022884"/>
    </source>
</evidence>
<dbReference type="InterPro" id="IPR004389">
    <property type="entry name" value="Ribosomal_uL18_bac-type"/>
</dbReference>
<dbReference type="Proteomes" id="UP001302696">
    <property type="component" value="Chromosome"/>
</dbReference>
<dbReference type="HAMAP" id="MF_01337_B">
    <property type="entry name" value="Ribosomal_uL18_B"/>
    <property type="match status" value="1"/>
</dbReference>
<accession>A0ABZ0Q5R3</accession>
<dbReference type="SUPFAM" id="SSF53137">
    <property type="entry name" value="Translational machinery components"/>
    <property type="match status" value="1"/>
</dbReference>
<comment type="subunit">
    <text evidence="7">Part of the 50S ribosomal subunit; part of the 5S rRNA/L5/L18/L25 subcomplex. Contacts the 5S and 23S rRNAs.</text>
</comment>
<dbReference type="PANTHER" id="PTHR12899:SF3">
    <property type="entry name" value="LARGE RIBOSOMAL SUBUNIT PROTEIN UL18M"/>
    <property type="match status" value="1"/>
</dbReference>
<gene>
    <name evidence="7 8" type="primary">rplR</name>
    <name evidence="8" type="ORF">N6G96_03715</name>
</gene>
<reference evidence="9" key="1">
    <citation type="submission" date="2024-06" db="EMBL/GenBank/DDBJ databases">
        <authorList>
            <person name="Chang H.C."/>
            <person name="Mun S.Y."/>
        </authorList>
    </citation>
    <scope>NUCLEOTIDE SEQUENCE [LARGE SCALE GENOMIC DNA]</scope>
    <source>
        <strain evidence="9">KT1</strain>
    </source>
</reference>
<evidence type="ECO:0000313" key="9">
    <source>
        <dbReference type="Proteomes" id="UP001302696"/>
    </source>
</evidence>
<dbReference type="Gene3D" id="3.30.420.100">
    <property type="match status" value="1"/>
</dbReference>
<dbReference type="InterPro" id="IPR057268">
    <property type="entry name" value="Ribosomal_L18"/>
</dbReference>
<organism evidence="8 9">
    <name type="scientific">Pediococcus inopinatus</name>
    <dbReference type="NCBI Taxonomy" id="114090"/>
    <lineage>
        <taxon>Bacteria</taxon>
        <taxon>Bacillati</taxon>
        <taxon>Bacillota</taxon>
        <taxon>Bacilli</taxon>
        <taxon>Lactobacillales</taxon>
        <taxon>Lactobacillaceae</taxon>
        <taxon>Pediococcus</taxon>
    </lineage>
</organism>
<evidence type="ECO:0000256" key="7">
    <source>
        <dbReference type="HAMAP-Rule" id="MF_01337"/>
    </source>
</evidence>
<keyword evidence="4 7" id="KW-0689">Ribosomal protein</keyword>
<evidence type="ECO:0000256" key="5">
    <source>
        <dbReference type="ARBA" id="ARBA00023274"/>
    </source>
</evidence>
<dbReference type="Pfam" id="PF00861">
    <property type="entry name" value="Ribosomal_L18p"/>
    <property type="match status" value="1"/>
</dbReference>
<comment type="similarity">
    <text evidence="1 7">Belongs to the universal ribosomal protein uL18 family.</text>
</comment>
<dbReference type="InterPro" id="IPR005484">
    <property type="entry name" value="Ribosomal_uL18_bac/plant/anim"/>
</dbReference>
<dbReference type="CDD" id="cd00432">
    <property type="entry name" value="Ribosomal_L18_L5e"/>
    <property type="match status" value="1"/>
</dbReference>
<keyword evidence="9" id="KW-1185">Reference proteome</keyword>
<evidence type="ECO:0000256" key="6">
    <source>
        <dbReference type="ARBA" id="ARBA00035197"/>
    </source>
</evidence>
<sequence length="118" mass="12849">MISKPDKNKTRQKRHLRVRSKISGTAECPRLNVYRSNKNIYAQVIDDVAGVTLASASTLDSEVSEGSKAEQASSVGALVAKRAAAKKIEKVVFDRGGYLYHGRVEALAEAARENGLKF</sequence>
<keyword evidence="3 7" id="KW-0694">RNA-binding</keyword>
<dbReference type="PANTHER" id="PTHR12899">
    <property type="entry name" value="39S RIBOSOMAL PROTEIN L18, MITOCHONDRIAL"/>
    <property type="match status" value="1"/>
</dbReference>
<protein>
    <recommendedName>
        <fullName evidence="6 7">Large ribosomal subunit protein uL18</fullName>
    </recommendedName>
</protein>
<proteinExistence type="inferred from homology"/>
<evidence type="ECO:0000256" key="4">
    <source>
        <dbReference type="ARBA" id="ARBA00022980"/>
    </source>
</evidence>
<evidence type="ECO:0000256" key="1">
    <source>
        <dbReference type="ARBA" id="ARBA00007116"/>
    </source>
</evidence>
<comment type="function">
    <text evidence="7">This is one of the proteins that bind and probably mediate the attachment of the 5S RNA into the large ribosomal subunit, where it forms part of the central protuberance.</text>
</comment>
<dbReference type="GO" id="GO:0005840">
    <property type="term" value="C:ribosome"/>
    <property type="evidence" value="ECO:0007669"/>
    <property type="project" value="UniProtKB-KW"/>
</dbReference>
<name>A0ABZ0Q5R3_9LACO</name>
<keyword evidence="5 7" id="KW-0687">Ribonucleoprotein</keyword>
<keyword evidence="2 7" id="KW-0699">rRNA-binding</keyword>
<dbReference type="NCBIfam" id="TIGR00060">
    <property type="entry name" value="L18_bact"/>
    <property type="match status" value="1"/>
</dbReference>